<proteinExistence type="predicted"/>
<organism evidence="5 6">
    <name type="scientific">Rudanella paleaurantiibacter</name>
    <dbReference type="NCBI Taxonomy" id="2614655"/>
    <lineage>
        <taxon>Bacteria</taxon>
        <taxon>Pseudomonadati</taxon>
        <taxon>Bacteroidota</taxon>
        <taxon>Cytophagia</taxon>
        <taxon>Cytophagales</taxon>
        <taxon>Cytophagaceae</taxon>
        <taxon>Rudanella</taxon>
    </lineage>
</organism>
<evidence type="ECO:0000256" key="3">
    <source>
        <dbReference type="ARBA" id="ARBA00023180"/>
    </source>
</evidence>
<evidence type="ECO:0000313" key="5">
    <source>
        <dbReference type="EMBL" id="KAB7729021.1"/>
    </source>
</evidence>
<accession>A0A7J5TWN2</accession>
<dbReference type="SMART" id="SM00191">
    <property type="entry name" value="Int_alpha"/>
    <property type="match status" value="5"/>
</dbReference>
<feature type="signal peptide" evidence="4">
    <location>
        <begin position="1"/>
        <end position="21"/>
    </location>
</feature>
<keyword evidence="6" id="KW-1185">Reference proteome</keyword>
<dbReference type="SUPFAM" id="SSF69318">
    <property type="entry name" value="Integrin alpha N-terminal domain"/>
    <property type="match status" value="2"/>
</dbReference>
<dbReference type="InterPro" id="IPR013519">
    <property type="entry name" value="Int_alpha_beta-p"/>
</dbReference>
<evidence type="ECO:0000256" key="4">
    <source>
        <dbReference type="SAM" id="SignalP"/>
    </source>
</evidence>
<dbReference type="Pfam" id="PF14312">
    <property type="entry name" value="FG-GAP_2"/>
    <property type="match status" value="6"/>
</dbReference>
<keyword evidence="3" id="KW-0325">Glycoprotein</keyword>
<dbReference type="Proteomes" id="UP000488299">
    <property type="component" value="Unassembled WGS sequence"/>
</dbReference>
<keyword evidence="1 4" id="KW-0732">Signal</keyword>
<dbReference type="PANTHER" id="PTHR36220">
    <property type="entry name" value="UNNAMED PRODUCT"/>
    <property type="match status" value="1"/>
</dbReference>
<sequence length="472" mass="49504">MPGMKILFLFLWLGLSAGALAQIGMGGQPHPSAVLDLKSPTNNQGLLIPRLSTAQRNAIASPAVGLLVFDLDKGTLFLHDGQNWLPLATTNTNNLLPIERTASDGAASDFFGNSVAISGNYAIVGAHGKNSNSIIDQGTAYIFVRNGNTWTQQAQLFASDGESGSDFGYSVAISGDYAIVGAYGKTIGSNANQGAAYVFVRNGSTWTQQARLVASDGVPSDYFGYSVSISGDYALVGCTGKAIGSNTNQGAAYVFVRNGTTWTQQVRLLASDGADTDYFGISVSVSGDYAIVGAYRKTIGSNANQGAAYVFVRGGTWTQQTRLTAIGGAANDNFGLNVSIAGDYAVVSSPNKFSFQGTAYVFARNGSTWPQQAQISASDGVINDYFGRSVAISGDYILVGASNRDNVGNVDQGAAYLFQRKNTSWSQVRRIVDNSPANTYYGTSVSLSNGSFIIGGYGFESLKGKVGFGTVD</sequence>
<name>A0A7J5TWN2_9BACT</name>
<dbReference type="InterPro" id="IPR013517">
    <property type="entry name" value="FG-GAP"/>
</dbReference>
<dbReference type="Gene3D" id="2.130.10.130">
    <property type="entry name" value="Integrin alpha, N-terminal"/>
    <property type="match status" value="4"/>
</dbReference>
<evidence type="ECO:0000256" key="2">
    <source>
        <dbReference type="ARBA" id="ARBA00022737"/>
    </source>
</evidence>
<feature type="chain" id="PRO_5029740199" description="PKD domain-containing protein" evidence="4">
    <location>
        <begin position="22"/>
        <end position="472"/>
    </location>
</feature>
<gene>
    <name evidence="5" type="ORF">F5984_15315</name>
</gene>
<reference evidence="5 6" key="1">
    <citation type="submission" date="2019-10" db="EMBL/GenBank/DDBJ databases">
        <title>Rudanella paleaurantiibacter sp. nov., isolated from sludge.</title>
        <authorList>
            <person name="Xu S.Q."/>
        </authorList>
    </citation>
    <scope>NUCLEOTIDE SEQUENCE [LARGE SCALE GENOMIC DNA]</scope>
    <source>
        <strain evidence="5 6">HX-22-17</strain>
    </source>
</reference>
<comment type="caution">
    <text evidence="5">The sequence shown here is derived from an EMBL/GenBank/DDBJ whole genome shotgun (WGS) entry which is preliminary data.</text>
</comment>
<evidence type="ECO:0008006" key="7">
    <source>
        <dbReference type="Google" id="ProtNLM"/>
    </source>
</evidence>
<evidence type="ECO:0000256" key="1">
    <source>
        <dbReference type="ARBA" id="ARBA00022729"/>
    </source>
</evidence>
<dbReference type="InterPro" id="IPR028994">
    <property type="entry name" value="Integrin_alpha_N"/>
</dbReference>
<dbReference type="AlphaFoldDB" id="A0A7J5TWN2"/>
<protein>
    <recommendedName>
        <fullName evidence="7">PKD domain-containing protein</fullName>
    </recommendedName>
</protein>
<evidence type="ECO:0000313" key="6">
    <source>
        <dbReference type="Proteomes" id="UP000488299"/>
    </source>
</evidence>
<dbReference type="PANTHER" id="PTHR36220:SF1">
    <property type="entry name" value="GAMMA TUBULIN COMPLEX COMPONENT C-TERMINAL DOMAIN-CONTAINING PROTEIN"/>
    <property type="match status" value="1"/>
</dbReference>
<keyword evidence="2" id="KW-0677">Repeat</keyword>
<dbReference type="EMBL" id="WELI01000006">
    <property type="protein sequence ID" value="KAB7729021.1"/>
    <property type="molecule type" value="Genomic_DNA"/>
</dbReference>